<dbReference type="InterPro" id="IPR029058">
    <property type="entry name" value="AB_hydrolase_fold"/>
</dbReference>
<dbReference type="EnsemblMetazoa" id="GAUT035136-RA">
    <property type="protein sequence ID" value="GAUT035136-PA"/>
    <property type="gene ID" value="GAUT035136"/>
</dbReference>
<evidence type="ECO:0000256" key="5">
    <source>
        <dbReference type="ARBA" id="ARBA00023180"/>
    </source>
</evidence>
<protein>
    <recommendedName>
        <fullName evidence="9">Serine protease</fullName>
    </recommendedName>
</protein>
<dbReference type="Gene3D" id="3.40.50.1820">
    <property type="entry name" value="alpha/beta hydrolase"/>
    <property type="match status" value="1"/>
</dbReference>
<comment type="similarity">
    <text evidence="1">Belongs to the peptidase S28 family.</text>
</comment>
<evidence type="ECO:0000256" key="6">
    <source>
        <dbReference type="SAM" id="SignalP"/>
    </source>
</evidence>
<keyword evidence="4" id="KW-0378">Hydrolase</keyword>
<dbReference type="PANTHER" id="PTHR11010:SF5">
    <property type="entry name" value="RE36938P-RELATED"/>
    <property type="match status" value="1"/>
</dbReference>
<dbReference type="SUPFAM" id="SSF53474">
    <property type="entry name" value="alpha/beta-Hydrolases"/>
    <property type="match status" value="1"/>
</dbReference>
<dbReference type="GO" id="GO:0008239">
    <property type="term" value="F:dipeptidyl-peptidase activity"/>
    <property type="evidence" value="ECO:0007669"/>
    <property type="project" value="TreeGrafter"/>
</dbReference>
<evidence type="ECO:0000256" key="2">
    <source>
        <dbReference type="ARBA" id="ARBA00022670"/>
    </source>
</evidence>
<keyword evidence="5" id="KW-0325">Glycoprotein</keyword>
<dbReference type="PANTHER" id="PTHR11010">
    <property type="entry name" value="PROTEASE S28 PRO-X CARBOXYPEPTIDASE-RELATED"/>
    <property type="match status" value="1"/>
</dbReference>
<keyword evidence="3 6" id="KW-0732">Signal</keyword>
<dbReference type="GO" id="GO:0006508">
    <property type="term" value="P:proteolysis"/>
    <property type="evidence" value="ECO:0007669"/>
    <property type="project" value="UniProtKB-KW"/>
</dbReference>
<dbReference type="InterPro" id="IPR042269">
    <property type="entry name" value="Ser_carbopepase_S28_SKS"/>
</dbReference>
<evidence type="ECO:0000256" key="1">
    <source>
        <dbReference type="ARBA" id="ARBA00011079"/>
    </source>
</evidence>
<feature type="chain" id="PRO_5008399315" description="Serine protease" evidence="6">
    <location>
        <begin position="18"/>
        <end position="475"/>
    </location>
</feature>
<dbReference type="Pfam" id="PF05577">
    <property type="entry name" value="Peptidase_S28"/>
    <property type="match status" value="1"/>
</dbReference>
<dbReference type="GO" id="GO:0070008">
    <property type="term" value="F:serine-type exopeptidase activity"/>
    <property type="evidence" value="ECO:0007669"/>
    <property type="project" value="InterPro"/>
</dbReference>
<proteinExistence type="inferred from homology"/>
<sequence>MFKLSAILLIGAVVALGKTVPKADNIFRKSFKNLHKDPAPPAQTRANVQTLSIKQRLDHFDENETRTWDMRYMANDEFFEEGGPMFVYVGGEWSISPGYISGGHVYDMAKEHRGYLFYTEHRYYGASHPLPDLSTENLKYLNVKQALADLAHFIRTMRQEIPGMENSKAILTGGSYSATMVTWFKKLYPDLVVGSWASSAPLYAKVDFWEYKEVMGDSIRLAYGEECNTRIRNGIETLETMFEEKRAAEVKAMLYLCDNFDETNDLDVWSLFGEISDTFAGVVQTHDGDDIQRACKIIMDGADDVTGLITYVLKNWGDPGNCNDLTYDAFLTSLRETAYNGAMRPWMYQTCNEFGWYQTSSSKEQPFGSKFPLPFYTTLCADAYSSNFTEKFINQQVEKTNDFFEGLELKVDNVYMTHGELDPWRAMGLQEGEQTTIIPMHAHCKDLNSIQDSDTPEMRASKEKISELVRKWLAE</sequence>
<dbReference type="Gene3D" id="1.20.120.980">
    <property type="entry name" value="Serine carboxypeptidase S28, SKS domain"/>
    <property type="match status" value="1"/>
</dbReference>
<accession>A0A1A9VEY2</accession>
<evidence type="ECO:0000256" key="4">
    <source>
        <dbReference type="ARBA" id="ARBA00022801"/>
    </source>
</evidence>
<dbReference type="Proteomes" id="UP000078200">
    <property type="component" value="Unassembled WGS sequence"/>
</dbReference>
<evidence type="ECO:0008006" key="9">
    <source>
        <dbReference type="Google" id="ProtNLM"/>
    </source>
</evidence>
<dbReference type="VEuPathDB" id="VectorBase:GAUT035136"/>
<keyword evidence="2" id="KW-0645">Protease</keyword>
<keyword evidence="8" id="KW-1185">Reference proteome</keyword>
<dbReference type="AlphaFoldDB" id="A0A1A9VEY2"/>
<name>A0A1A9VEY2_GLOAU</name>
<dbReference type="InterPro" id="IPR008758">
    <property type="entry name" value="Peptidase_S28"/>
</dbReference>
<evidence type="ECO:0000313" key="7">
    <source>
        <dbReference type="EnsemblMetazoa" id="GAUT035136-PA"/>
    </source>
</evidence>
<organism evidence="7 8">
    <name type="scientific">Glossina austeni</name>
    <name type="common">Savannah tsetse fly</name>
    <dbReference type="NCBI Taxonomy" id="7395"/>
    <lineage>
        <taxon>Eukaryota</taxon>
        <taxon>Metazoa</taxon>
        <taxon>Ecdysozoa</taxon>
        <taxon>Arthropoda</taxon>
        <taxon>Hexapoda</taxon>
        <taxon>Insecta</taxon>
        <taxon>Pterygota</taxon>
        <taxon>Neoptera</taxon>
        <taxon>Endopterygota</taxon>
        <taxon>Diptera</taxon>
        <taxon>Brachycera</taxon>
        <taxon>Muscomorpha</taxon>
        <taxon>Hippoboscoidea</taxon>
        <taxon>Glossinidae</taxon>
        <taxon>Glossina</taxon>
    </lineage>
</organism>
<feature type="signal peptide" evidence="6">
    <location>
        <begin position="1"/>
        <end position="17"/>
    </location>
</feature>
<reference evidence="7" key="1">
    <citation type="submission" date="2020-05" db="UniProtKB">
        <authorList>
            <consortium name="EnsemblMetazoa"/>
        </authorList>
    </citation>
    <scope>IDENTIFICATION</scope>
    <source>
        <strain evidence="7">TTRI</strain>
    </source>
</reference>
<evidence type="ECO:0000256" key="3">
    <source>
        <dbReference type="ARBA" id="ARBA00022729"/>
    </source>
</evidence>
<evidence type="ECO:0000313" key="8">
    <source>
        <dbReference type="Proteomes" id="UP000078200"/>
    </source>
</evidence>